<evidence type="ECO:0000256" key="8">
    <source>
        <dbReference type="ARBA" id="ARBA00023015"/>
    </source>
</evidence>
<feature type="compositionally biased region" description="Pro residues" evidence="15">
    <location>
        <begin position="298"/>
        <end position="308"/>
    </location>
</feature>
<evidence type="ECO:0000256" key="12">
    <source>
        <dbReference type="ARBA" id="ARBA00047583"/>
    </source>
</evidence>
<sequence>MLWAKPEVADLPVPKFKIDNNYVGVPPPVEVTITNLNDNINKNFLDDLLKKCGSVEESYVYYHPATQKHLGLARVTFTSVKAARNCVERLNKSSVMGNILGVFFDPFSKECLRMYQELISGCPRTIFQIEPEKRRQPPSFDPRCRNNEQRSSSEHGLQGRGGRTKTLATFSGMGGDHLTPHSSERSYGSESGFYSGGTSDRCYSVQSDCSGYPSEHSTPLSSESGHMLQHGNLVAPPPASSFIPHGIRQLVPPQWEVNPTHMLKPSSWGRNTFGHPGAEWGISSLHFQTRKNSQVTPPNTPQALPPKQSPARESLDSRIELLLKQTEGKTPGFLALGGLGSPPLESEQKDLSTSKTISSQLMEKKTSLPISLCNEKPPLPSSVSNDAPVPPDYSPLPPLPENDEKPPPPPDDDDNFEVLSTPPSPFLSSALYYKWAQITKDIESDKSTSYFVGDTSFLPESVILEPSSALRNLTLSNVDPFMKDPRTCAYNQDSKASDEQETNGGIGEDLDSTPVRDERPEPPSPSDNDNQDNKVEEEEDDDDRMSLSSLSSGGEKLEVNPHLPPDNAPSNSGMGFPQAPVGAGPFAMYNGSQMPATSALPHPCMPRGPPPESYPNHPMYPSEHVQMMARMGIWRPGMGSGMYGSNHRPNFPRPPHYGEPEAGLGPGQPGYIVRNSYPGPRPNIRPQMMPNAMPPYPPNVPPHHFPGNRCYRPPMQGNYAGHMPPYPPPAPFQHQLPPRPCPPEDPNAPTVQGVLEAVVQELKQIMKKDLCKKTVESSGFKSFEQWWDEHETKSKSTKLEGNGISLNLEKTDVEEKPKPEISTWSTLFDSSGNESGFGFGLDSMGLGRSLRAAIPKMPSFKRKRKLPSPPPLDDEDSKKPDESDGEQEQKLSDSESDVTSRRKEPCFFPSTEEEQSTQESESEKADSESESEESSAEEESSSVASDSDSEYEEQSESESEQDEEKFTDTEMSQSEVDATDDEISKIKKALHVSEEGREPSVVQDNRQEAISQVEVEETSEQEDEKEELKENETREEKEKEIKEKQADKISEKVTEILPKPTVESSSSSSSSESELSDEEEIFDTSSTTDVTDKEVPKHSFRALPKPEAENNKKVLQVENKSLEISEKDISSSPERVPSPYKASTREVEASEALVALATGFTEFSSPERSTSDSVSGLSSEKKLEPISRTSQNDSSLVEELEPAVVLNGVVHHKEIAKDKDVLSSEKAKDFSSEADIKLVKDESPEEDGISTHLIYEHSYCMPQLDLQASRTTSTLESVIDSVARGFTAPHPIQDHEYTRVRTPSPPPVSKVRSKQKQKEKSLKPKQLKMLPPDIVDSTEDELKSFLSKRDLVEEMNILYEFLKTGIDAEDVQYLKRSYDALLQDDIQGYWLSDTHWVDHPPTNIPSPPKKKREEGTRVHATGCARTEGYYKMDQKEKAVQKRCLDLMNPAIDMETQDPFSKARVAAQSTREARSNQRRLLTSLGEVDVTKSDLLKFNQLKFRKKQLKFARSRIHDWGLFALEPIAADEMVIEYVGQMVRKEVAEIREKKYTELGIGSSYLFRVDQEIIDATKCGNLARFINHSCKPNCYAKIITVEGQKKIVIYSKQPINVNEEITYDYKFPIEEEKIPCDCGAPQRRGYLN</sequence>
<dbReference type="Proteomes" id="UP000694941">
    <property type="component" value="Unplaced"/>
</dbReference>
<dbReference type="InterPro" id="IPR035979">
    <property type="entry name" value="RBD_domain_sf"/>
</dbReference>
<dbReference type="Pfam" id="PF00076">
    <property type="entry name" value="RRM_1"/>
    <property type="match status" value="1"/>
</dbReference>
<feature type="region of interest" description="Disordered" evidence="15">
    <location>
        <begin position="130"/>
        <end position="192"/>
    </location>
</feature>
<organism evidence="19 20">
    <name type="scientific">Limulus polyphemus</name>
    <name type="common">Atlantic horseshoe crab</name>
    <dbReference type="NCBI Taxonomy" id="6850"/>
    <lineage>
        <taxon>Eukaryota</taxon>
        <taxon>Metazoa</taxon>
        <taxon>Ecdysozoa</taxon>
        <taxon>Arthropoda</taxon>
        <taxon>Chelicerata</taxon>
        <taxon>Merostomata</taxon>
        <taxon>Xiphosura</taxon>
        <taxon>Limulidae</taxon>
        <taxon>Limulus</taxon>
    </lineage>
</organism>
<evidence type="ECO:0000256" key="15">
    <source>
        <dbReference type="SAM" id="MobiDB-lite"/>
    </source>
</evidence>
<feature type="region of interest" description="Disordered" evidence="15">
    <location>
        <begin position="1161"/>
        <end position="1197"/>
    </location>
</feature>
<dbReference type="SMART" id="SM00317">
    <property type="entry name" value="SET"/>
    <property type="match status" value="1"/>
</dbReference>
<feature type="region of interest" description="Disordered" evidence="15">
    <location>
        <begin position="291"/>
        <end position="314"/>
    </location>
</feature>
<feature type="compositionally biased region" description="Basic and acidic residues" evidence="15">
    <location>
        <begin position="876"/>
        <end position="905"/>
    </location>
</feature>
<keyword evidence="8" id="KW-0805">Transcription regulation</keyword>
<feature type="domain" description="RRM" evidence="16">
    <location>
        <begin position="29"/>
        <end position="102"/>
    </location>
</feature>
<dbReference type="Gene3D" id="2.170.270.10">
    <property type="entry name" value="SET domain"/>
    <property type="match status" value="1"/>
</dbReference>
<evidence type="ECO:0000256" key="6">
    <source>
        <dbReference type="ARBA" id="ARBA00022853"/>
    </source>
</evidence>
<dbReference type="InterPro" id="IPR012677">
    <property type="entry name" value="Nucleotide-bd_a/b_plait_sf"/>
</dbReference>
<feature type="region of interest" description="Disordered" evidence="15">
    <location>
        <begin position="1290"/>
        <end position="1326"/>
    </location>
</feature>
<dbReference type="InterPro" id="IPR044570">
    <property type="entry name" value="Set1-like"/>
</dbReference>
<dbReference type="CDD" id="cd19169">
    <property type="entry name" value="SET_SETD1"/>
    <property type="match status" value="1"/>
</dbReference>
<dbReference type="SMART" id="SM01291">
    <property type="entry name" value="N-SET"/>
    <property type="match status" value="1"/>
</dbReference>
<dbReference type="InterPro" id="IPR003616">
    <property type="entry name" value="Post-SET_dom"/>
</dbReference>
<dbReference type="PANTHER" id="PTHR45814:SF2">
    <property type="entry name" value="HISTONE-LYSINE N-METHYLTRANSFERASE SETD1"/>
    <property type="match status" value="1"/>
</dbReference>
<dbReference type="PANTHER" id="PTHR45814">
    <property type="entry name" value="HISTONE-LYSINE N-METHYLTRANSFERASE SETD1"/>
    <property type="match status" value="1"/>
</dbReference>
<proteinExistence type="predicted"/>
<protein>
    <recommendedName>
        <fullName evidence="2">[histone H3]-lysine(4) N-trimethyltransferase</fullName>
        <ecNumber evidence="2">2.1.1.354</ecNumber>
    </recommendedName>
</protein>
<evidence type="ECO:0000256" key="1">
    <source>
        <dbReference type="ARBA" id="ARBA00004123"/>
    </source>
</evidence>
<dbReference type="Gene3D" id="3.30.70.330">
    <property type="match status" value="1"/>
</dbReference>
<evidence type="ECO:0000256" key="13">
    <source>
        <dbReference type="ARBA" id="ARBA00049129"/>
    </source>
</evidence>
<feature type="compositionally biased region" description="Acidic residues" evidence="15">
    <location>
        <begin position="928"/>
        <end position="940"/>
    </location>
</feature>
<dbReference type="InterPro" id="IPR024657">
    <property type="entry name" value="COMPASS_Set1_N-SET"/>
</dbReference>
<comment type="catalytic activity">
    <reaction evidence="12">
        <text>N(6)-methyl-L-lysyl(4)-[histone H3] + S-adenosyl-L-methionine = N(6),N(6)-dimethyl-L-lysyl(4)-[histone H3] + S-adenosyl-L-homocysteine + H(+)</text>
        <dbReference type="Rhea" id="RHEA:60268"/>
        <dbReference type="Rhea" id="RHEA-COMP:15540"/>
        <dbReference type="Rhea" id="RHEA-COMP:15543"/>
        <dbReference type="ChEBI" id="CHEBI:15378"/>
        <dbReference type="ChEBI" id="CHEBI:57856"/>
        <dbReference type="ChEBI" id="CHEBI:59789"/>
        <dbReference type="ChEBI" id="CHEBI:61929"/>
        <dbReference type="ChEBI" id="CHEBI:61976"/>
    </reaction>
</comment>
<feature type="region of interest" description="Disordered" evidence="15">
    <location>
        <begin position="213"/>
        <end position="233"/>
    </location>
</feature>
<feature type="compositionally biased region" description="Basic and acidic residues" evidence="15">
    <location>
        <begin position="1120"/>
        <end position="1129"/>
    </location>
</feature>
<feature type="domain" description="Post-SET" evidence="18">
    <location>
        <begin position="1626"/>
        <end position="1642"/>
    </location>
</feature>
<feature type="compositionally biased region" description="Basic and acidic residues" evidence="15">
    <location>
        <begin position="142"/>
        <end position="153"/>
    </location>
</feature>
<feature type="domain" description="SET" evidence="17">
    <location>
        <begin position="1504"/>
        <end position="1620"/>
    </location>
</feature>
<dbReference type="EC" id="2.1.1.354" evidence="2"/>
<keyword evidence="3" id="KW-0489">Methyltransferase</keyword>
<feature type="region of interest" description="Disordered" evidence="15">
    <location>
        <begin position="330"/>
        <end position="357"/>
    </location>
</feature>
<feature type="region of interest" description="Disordered" evidence="15">
    <location>
        <begin position="476"/>
        <end position="579"/>
    </location>
</feature>
<evidence type="ECO:0000259" key="18">
    <source>
        <dbReference type="PROSITE" id="PS50868"/>
    </source>
</evidence>
<feature type="region of interest" description="Disordered" evidence="15">
    <location>
        <begin position="371"/>
        <end position="422"/>
    </location>
</feature>
<dbReference type="CDD" id="cd12304">
    <property type="entry name" value="RRM_Set1"/>
    <property type="match status" value="1"/>
</dbReference>
<dbReference type="SMART" id="SM00360">
    <property type="entry name" value="RRM"/>
    <property type="match status" value="1"/>
</dbReference>
<comment type="catalytic activity">
    <reaction evidence="11">
        <text>L-lysyl(4)-[histone H3] + 3 S-adenosyl-L-methionine = N(6),N(6),N(6)-trimethyl-L-lysyl(4)-[histone H3] + 3 S-adenosyl-L-homocysteine + 3 H(+)</text>
        <dbReference type="Rhea" id="RHEA:60260"/>
        <dbReference type="Rhea" id="RHEA-COMP:15537"/>
        <dbReference type="Rhea" id="RHEA-COMP:15547"/>
        <dbReference type="ChEBI" id="CHEBI:15378"/>
        <dbReference type="ChEBI" id="CHEBI:29969"/>
        <dbReference type="ChEBI" id="CHEBI:57856"/>
        <dbReference type="ChEBI" id="CHEBI:59789"/>
        <dbReference type="ChEBI" id="CHEBI:61961"/>
        <dbReference type="EC" id="2.1.1.354"/>
    </reaction>
</comment>
<reference evidence="20" key="1">
    <citation type="submission" date="2025-08" db="UniProtKB">
        <authorList>
            <consortium name="RefSeq"/>
        </authorList>
    </citation>
    <scope>IDENTIFICATION</scope>
    <source>
        <tissue evidence="20">Muscle</tissue>
    </source>
</reference>
<dbReference type="SUPFAM" id="SSF54928">
    <property type="entry name" value="RNA-binding domain, RBD"/>
    <property type="match status" value="1"/>
</dbReference>
<dbReference type="SUPFAM" id="SSF82199">
    <property type="entry name" value="SET domain"/>
    <property type="match status" value="1"/>
</dbReference>
<dbReference type="Pfam" id="PF11764">
    <property type="entry name" value="N-SET"/>
    <property type="match status" value="1"/>
</dbReference>
<evidence type="ECO:0000256" key="3">
    <source>
        <dbReference type="ARBA" id="ARBA00022603"/>
    </source>
</evidence>
<feature type="compositionally biased region" description="Polar residues" evidence="15">
    <location>
        <begin position="1161"/>
        <end position="1178"/>
    </location>
</feature>
<evidence type="ECO:0000256" key="2">
    <source>
        <dbReference type="ARBA" id="ARBA00012182"/>
    </source>
</evidence>
<comment type="catalytic activity">
    <reaction evidence="13">
        <text>N(6),N(6)-dimethyl-L-lysyl(4)-[histone H3] + S-adenosyl-L-methionine = N(6),N(6),N(6)-trimethyl-L-lysyl(4)-[histone H3] + S-adenosyl-L-homocysteine + H(+)</text>
        <dbReference type="Rhea" id="RHEA:60272"/>
        <dbReference type="Rhea" id="RHEA-COMP:15537"/>
        <dbReference type="Rhea" id="RHEA-COMP:15540"/>
        <dbReference type="ChEBI" id="CHEBI:15378"/>
        <dbReference type="ChEBI" id="CHEBI:57856"/>
        <dbReference type="ChEBI" id="CHEBI:59789"/>
        <dbReference type="ChEBI" id="CHEBI:61961"/>
        <dbReference type="ChEBI" id="CHEBI:61976"/>
    </reaction>
</comment>
<dbReference type="PROSITE" id="PS50868">
    <property type="entry name" value="POST_SET"/>
    <property type="match status" value="1"/>
</dbReference>
<evidence type="ECO:0000313" key="20">
    <source>
        <dbReference type="RefSeq" id="XP_022248566.1"/>
    </source>
</evidence>
<dbReference type="InterPro" id="IPR000504">
    <property type="entry name" value="RRM_dom"/>
</dbReference>
<evidence type="ECO:0000256" key="4">
    <source>
        <dbReference type="ARBA" id="ARBA00022679"/>
    </source>
</evidence>
<evidence type="ECO:0000259" key="17">
    <source>
        <dbReference type="PROSITE" id="PS50280"/>
    </source>
</evidence>
<evidence type="ECO:0000313" key="19">
    <source>
        <dbReference type="Proteomes" id="UP000694941"/>
    </source>
</evidence>
<feature type="region of interest" description="Disordered" evidence="15">
    <location>
        <begin position="854"/>
        <end position="1144"/>
    </location>
</feature>
<keyword evidence="19" id="KW-1185">Reference proteome</keyword>
<keyword evidence="9" id="KW-0804">Transcription</keyword>
<feature type="compositionally biased region" description="Pro residues" evidence="15">
    <location>
        <begin position="388"/>
        <end position="400"/>
    </location>
</feature>
<evidence type="ECO:0000256" key="7">
    <source>
        <dbReference type="ARBA" id="ARBA00022884"/>
    </source>
</evidence>
<name>A0ABM1SY60_LIMPO</name>
<evidence type="ECO:0000256" key="9">
    <source>
        <dbReference type="ARBA" id="ARBA00023163"/>
    </source>
</evidence>
<evidence type="ECO:0000256" key="10">
    <source>
        <dbReference type="ARBA" id="ARBA00023242"/>
    </source>
</evidence>
<dbReference type="RefSeq" id="XP_022248566.1">
    <property type="nucleotide sequence ID" value="XM_022392858.1"/>
</dbReference>
<evidence type="ECO:0000256" key="14">
    <source>
        <dbReference type="PROSITE-ProRule" id="PRU00176"/>
    </source>
</evidence>
<feature type="compositionally biased region" description="Basic and acidic residues" evidence="15">
    <location>
        <begin position="1026"/>
        <end position="1054"/>
    </location>
</feature>
<keyword evidence="5" id="KW-0949">S-adenosyl-L-methionine</keyword>
<dbReference type="InterPro" id="IPR046341">
    <property type="entry name" value="SET_dom_sf"/>
</dbReference>
<dbReference type="PROSITE" id="PS50280">
    <property type="entry name" value="SET"/>
    <property type="match status" value="1"/>
</dbReference>
<comment type="subcellular location">
    <subcellularLocation>
        <location evidence="1">Nucleus</location>
    </subcellularLocation>
</comment>
<feature type="compositionally biased region" description="Polar residues" evidence="15">
    <location>
        <begin position="213"/>
        <end position="224"/>
    </location>
</feature>
<feature type="compositionally biased region" description="Low complexity" evidence="15">
    <location>
        <begin position="1063"/>
        <end position="1073"/>
    </location>
</feature>
<evidence type="ECO:0000256" key="5">
    <source>
        <dbReference type="ARBA" id="ARBA00022691"/>
    </source>
</evidence>
<dbReference type="Pfam" id="PF00856">
    <property type="entry name" value="SET"/>
    <property type="match status" value="1"/>
</dbReference>
<dbReference type="InterPro" id="IPR001214">
    <property type="entry name" value="SET_dom"/>
</dbReference>
<feature type="compositionally biased region" description="Acidic residues" evidence="15">
    <location>
        <begin position="947"/>
        <end position="965"/>
    </location>
</feature>
<dbReference type="GeneID" id="106465047"/>
<dbReference type="InterPro" id="IPR037841">
    <property type="entry name" value="SET_SETD1A/B"/>
</dbReference>
<keyword evidence="4" id="KW-0808">Transferase</keyword>
<keyword evidence="10" id="KW-0539">Nucleus</keyword>
<evidence type="ECO:0000256" key="11">
    <source>
        <dbReference type="ARBA" id="ARBA00047571"/>
    </source>
</evidence>
<keyword evidence="6" id="KW-0156">Chromatin regulator</keyword>
<evidence type="ECO:0000259" key="16">
    <source>
        <dbReference type="PROSITE" id="PS50102"/>
    </source>
</evidence>
<feature type="compositionally biased region" description="Acidic residues" evidence="15">
    <location>
        <begin position="1014"/>
        <end position="1025"/>
    </location>
</feature>
<accession>A0ABM1SY60</accession>
<dbReference type="PROSITE" id="PS50102">
    <property type="entry name" value="RRM"/>
    <property type="match status" value="1"/>
</dbReference>
<keyword evidence="7 14" id="KW-0694">RNA-binding</keyword>
<gene>
    <name evidence="20" type="primary">LOC106465047</name>
</gene>